<reference evidence="7 8" key="1">
    <citation type="submission" date="2017-02" db="EMBL/GenBank/DDBJ databases">
        <title>Draft genome sequence of Moraxella pluranimalium CCUG 54913T type strain.</title>
        <authorList>
            <person name="Salva-Serra F."/>
            <person name="Engstrom-Jakobsson H."/>
            <person name="Thorell K."/>
            <person name="Jaen-Luchoro D."/>
            <person name="Gonzales-Siles L."/>
            <person name="Karlsson R."/>
            <person name="Yazdan S."/>
            <person name="Boulund F."/>
            <person name="Johnning A."/>
            <person name="Engstrand L."/>
            <person name="Kristiansson E."/>
            <person name="Moore E."/>
        </authorList>
    </citation>
    <scope>NUCLEOTIDE SEQUENCE [LARGE SCALE GENOMIC DNA]</scope>
    <source>
        <strain evidence="7 8">CCUG 54913</strain>
    </source>
</reference>
<comment type="subcellular location">
    <subcellularLocation>
        <location evidence="1">Periplasm</location>
    </subcellularLocation>
</comment>
<dbReference type="PROSITE" id="PS51257">
    <property type="entry name" value="PROKAR_LIPOPROTEIN"/>
    <property type="match status" value="1"/>
</dbReference>
<dbReference type="STRING" id="470453.B0680_01065"/>
<keyword evidence="8" id="KW-1185">Reference proteome</keyword>
<evidence type="ECO:0000256" key="3">
    <source>
        <dbReference type="ARBA" id="ARBA00022448"/>
    </source>
</evidence>
<dbReference type="EMBL" id="MUYU01000005">
    <property type="protein sequence ID" value="OOS25980.1"/>
    <property type="molecule type" value="Genomic_DNA"/>
</dbReference>
<organism evidence="7 8">
    <name type="scientific">Moraxella pluranimalium</name>
    <dbReference type="NCBI Taxonomy" id="470453"/>
    <lineage>
        <taxon>Bacteria</taxon>
        <taxon>Pseudomonadati</taxon>
        <taxon>Pseudomonadota</taxon>
        <taxon>Gammaproteobacteria</taxon>
        <taxon>Moraxellales</taxon>
        <taxon>Moraxellaceae</taxon>
        <taxon>Moraxella</taxon>
    </lineage>
</organism>
<evidence type="ECO:0000256" key="1">
    <source>
        <dbReference type="ARBA" id="ARBA00004418"/>
    </source>
</evidence>
<evidence type="ECO:0000313" key="7">
    <source>
        <dbReference type="EMBL" id="OOS25980.1"/>
    </source>
</evidence>
<keyword evidence="5" id="KW-0574">Periplasm</keyword>
<protein>
    <submittedName>
        <fullName evidence="7">Sulfate ABC transporter substrate-binding protein</fullName>
    </submittedName>
</protein>
<feature type="signal peptide" evidence="6">
    <location>
        <begin position="1"/>
        <end position="22"/>
    </location>
</feature>
<accession>A0A1T0CUD8</accession>
<dbReference type="Pfam" id="PF13531">
    <property type="entry name" value="SBP_bac_11"/>
    <property type="match status" value="1"/>
</dbReference>
<evidence type="ECO:0000256" key="2">
    <source>
        <dbReference type="ARBA" id="ARBA00006099"/>
    </source>
</evidence>
<dbReference type="NCBIfam" id="NF008022">
    <property type="entry name" value="PRK10752.1"/>
    <property type="match status" value="1"/>
</dbReference>
<dbReference type="InterPro" id="IPR005669">
    <property type="entry name" value="Thiosulph/SO4-bd"/>
</dbReference>
<dbReference type="CDD" id="cd01005">
    <property type="entry name" value="PBP2_CysP"/>
    <property type="match status" value="1"/>
</dbReference>
<dbReference type="GO" id="GO:1902358">
    <property type="term" value="P:sulfate transmembrane transport"/>
    <property type="evidence" value="ECO:0007669"/>
    <property type="project" value="InterPro"/>
</dbReference>
<dbReference type="OrthoDB" id="9802127at2"/>
<dbReference type="AlphaFoldDB" id="A0A1T0CUD8"/>
<gene>
    <name evidence="7" type="ORF">B0680_01065</name>
</gene>
<dbReference type="Proteomes" id="UP000189800">
    <property type="component" value="Unassembled WGS sequence"/>
</dbReference>
<dbReference type="NCBIfam" id="TIGR00971">
    <property type="entry name" value="3a0106s03"/>
    <property type="match status" value="1"/>
</dbReference>
<comment type="similarity">
    <text evidence="2">Belongs to the prokaryotic sulfate-binding protein family.</text>
</comment>
<name>A0A1T0CUD8_9GAMM</name>
<dbReference type="PANTHER" id="PTHR30368:SF2">
    <property type="entry name" value="SULFATE-BINDING PROTEIN"/>
    <property type="match status" value="1"/>
</dbReference>
<comment type="caution">
    <text evidence="7">The sequence shown here is derived from an EMBL/GenBank/DDBJ whole genome shotgun (WGS) entry which is preliminary data.</text>
</comment>
<evidence type="ECO:0000256" key="4">
    <source>
        <dbReference type="ARBA" id="ARBA00022729"/>
    </source>
</evidence>
<dbReference type="RefSeq" id="WP_078253201.1">
    <property type="nucleotide sequence ID" value="NZ_MUYU01000005.1"/>
</dbReference>
<evidence type="ECO:0000256" key="5">
    <source>
        <dbReference type="ARBA" id="ARBA00022764"/>
    </source>
</evidence>
<dbReference type="GO" id="GO:0140104">
    <property type="term" value="F:molecular carrier activity"/>
    <property type="evidence" value="ECO:0007669"/>
    <property type="project" value="InterPro"/>
</dbReference>
<evidence type="ECO:0000313" key="8">
    <source>
        <dbReference type="Proteomes" id="UP000189800"/>
    </source>
</evidence>
<dbReference type="NCBIfam" id="NF008106">
    <property type="entry name" value="PRK10852.1"/>
    <property type="match status" value="1"/>
</dbReference>
<proteinExistence type="inferred from homology"/>
<dbReference type="GO" id="GO:0042597">
    <property type="term" value="C:periplasmic space"/>
    <property type="evidence" value="ECO:0007669"/>
    <property type="project" value="UniProtKB-SubCell"/>
</dbReference>
<sequence length="350" mass="38309">MKYAKSLSLSALAIASIIGLSACSKSEPVQSTQASTGTNQIELLNVSYDVSRDFYKEYNELFIKHYKTTNPDVTVSIKQSHGGSSKQALSVANGLQADVVTMNQNSDIDLLVSKNLISSNWQEKLPNKAVPYTSATVFLVRAGNPKGIKDWSDLTRNDIQIVLPNPKTSGNGRYAFLGAYGYGLHTFNKDEAKTDEFIKTLLGNVAVFDSGGRAATTTFTQRGIGDVLVTAENEANHIAHSLNKGEFEVVYPSYTVATENPVAVVEAVTTKKASEKVAHDYLEYLYSDEGQELAAKLYLRPSNPDILAKHSDRFPQMTTFLVGDVFGAWDSVMKTYFADGGKFDRLAIKQ</sequence>
<dbReference type="SUPFAM" id="SSF53850">
    <property type="entry name" value="Periplasmic binding protein-like II"/>
    <property type="match status" value="1"/>
</dbReference>
<evidence type="ECO:0000256" key="6">
    <source>
        <dbReference type="SAM" id="SignalP"/>
    </source>
</evidence>
<feature type="chain" id="PRO_5012865701" evidence="6">
    <location>
        <begin position="23"/>
        <end position="350"/>
    </location>
</feature>
<dbReference type="Gene3D" id="3.40.190.10">
    <property type="entry name" value="Periplasmic binding protein-like II"/>
    <property type="match status" value="2"/>
</dbReference>
<keyword evidence="3" id="KW-0813">Transport</keyword>
<dbReference type="PANTHER" id="PTHR30368">
    <property type="entry name" value="SULFATE-BINDING PROTEIN"/>
    <property type="match status" value="1"/>
</dbReference>
<keyword evidence="4 6" id="KW-0732">Signal</keyword>